<protein>
    <submittedName>
        <fullName evidence="5">Patatin-like phospholipase family protein</fullName>
    </submittedName>
</protein>
<dbReference type="InterPro" id="IPR002641">
    <property type="entry name" value="PNPLA_dom"/>
</dbReference>
<proteinExistence type="predicted"/>
<dbReference type="RefSeq" id="WP_262095695.1">
    <property type="nucleotide sequence ID" value="NZ_JAOEGN010000003.1"/>
</dbReference>
<keyword evidence="1 2" id="KW-0443">Lipid metabolism</keyword>
<accession>A0ABT2PU38</accession>
<organism evidence="5 6">
    <name type="scientific">Paracholeplasma vituli</name>
    <dbReference type="NCBI Taxonomy" id="69473"/>
    <lineage>
        <taxon>Bacteria</taxon>
        <taxon>Bacillati</taxon>
        <taxon>Mycoplasmatota</taxon>
        <taxon>Mollicutes</taxon>
        <taxon>Acholeplasmatales</taxon>
        <taxon>Acholeplasmataceae</taxon>
        <taxon>Paracholeplasma</taxon>
    </lineage>
</organism>
<keyword evidence="3" id="KW-1133">Transmembrane helix</keyword>
<reference evidence="6" key="1">
    <citation type="submission" date="2023-07" db="EMBL/GenBank/DDBJ databases">
        <title>Novel Mycoplasma species identified in domestic and wild animals.</title>
        <authorList>
            <person name="Volokhov D.V."/>
            <person name="Furtak V.A."/>
            <person name="Zagorodnyaya T.A."/>
        </authorList>
    </citation>
    <scope>NUCLEOTIDE SEQUENCE [LARGE SCALE GENOMIC DNA]</scope>
    <source>
        <strain evidence="6">92-19</strain>
    </source>
</reference>
<dbReference type="Gene3D" id="3.40.1090.10">
    <property type="entry name" value="Cytosolic phospholipase A2 catalytic domain"/>
    <property type="match status" value="1"/>
</dbReference>
<name>A0ABT2PU38_9MOLU</name>
<feature type="domain" description="PNPLA" evidence="4">
    <location>
        <begin position="5"/>
        <end position="166"/>
    </location>
</feature>
<evidence type="ECO:0000313" key="5">
    <source>
        <dbReference type="EMBL" id="MCU0104459.1"/>
    </source>
</evidence>
<keyword evidence="6" id="KW-1185">Reference proteome</keyword>
<dbReference type="Proteomes" id="UP001209076">
    <property type="component" value="Unassembled WGS sequence"/>
</dbReference>
<dbReference type="EMBL" id="JAOEGN010000003">
    <property type="protein sequence ID" value="MCU0104459.1"/>
    <property type="molecule type" value="Genomic_DNA"/>
</dbReference>
<feature type="short sequence motif" description="GXSXG" evidence="2">
    <location>
        <begin position="38"/>
        <end position="42"/>
    </location>
</feature>
<keyword evidence="2" id="KW-0378">Hydrolase</keyword>
<dbReference type="InterPro" id="IPR016035">
    <property type="entry name" value="Acyl_Trfase/lysoPLipase"/>
</dbReference>
<sequence>MKIGLCLSGALSKGAYQAGFMEAFMEKMGRESITCLSGASMGACNAYGIAANQFNRVKSIWHAFDYPNLFSIWKGIVFKNHIDKTFNKLFDDNDQIDIPMYVSSVSTFPKLDFHYVKIEGPFKQEIRQLMKGAVGFPFLTGPQTIYKKRLHTDGGIIDNIPVYPLTTHDVDLIIVLHFDPKFTLEKRLQLSDKTILEIDLSVCNAYMKKSFDFRQQTLSKMYDSGYDYGLQLSDILLNCTTQESLRKTVNQIMTAEQAERSKYKALDTIPSKFNRLLTKYRHKSSVITTLEDQYKENPKPVYQGYCHECDKKMTPKKHFRWIFFFSTWWFGLGILYAIYFWLFQKPGCPYCKKKHFDYI</sequence>
<evidence type="ECO:0000313" key="6">
    <source>
        <dbReference type="Proteomes" id="UP001209076"/>
    </source>
</evidence>
<feature type="short sequence motif" description="DGA/G" evidence="2">
    <location>
        <begin position="153"/>
        <end position="155"/>
    </location>
</feature>
<comment type="caution">
    <text evidence="5">The sequence shown here is derived from an EMBL/GenBank/DDBJ whole genome shotgun (WGS) entry which is preliminary data.</text>
</comment>
<keyword evidence="3" id="KW-0812">Transmembrane</keyword>
<evidence type="ECO:0000259" key="4">
    <source>
        <dbReference type="PROSITE" id="PS51635"/>
    </source>
</evidence>
<evidence type="ECO:0000256" key="3">
    <source>
        <dbReference type="SAM" id="Phobius"/>
    </source>
</evidence>
<keyword evidence="2" id="KW-0442">Lipid degradation</keyword>
<dbReference type="SUPFAM" id="SSF52151">
    <property type="entry name" value="FabD/lysophospholipase-like"/>
    <property type="match status" value="1"/>
</dbReference>
<dbReference type="PROSITE" id="PS51635">
    <property type="entry name" value="PNPLA"/>
    <property type="match status" value="1"/>
</dbReference>
<keyword evidence="3" id="KW-0472">Membrane</keyword>
<feature type="transmembrane region" description="Helical" evidence="3">
    <location>
        <begin position="321"/>
        <end position="343"/>
    </location>
</feature>
<feature type="active site" description="Nucleophile" evidence="2">
    <location>
        <position position="40"/>
    </location>
</feature>
<evidence type="ECO:0000256" key="2">
    <source>
        <dbReference type="PROSITE-ProRule" id="PRU01161"/>
    </source>
</evidence>
<dbReference type="Pfam" id="PF01734">
    <property type="entry name" value="Patatin"/>
    <property type="match status" value="1"/>
</dbReference>
<comment type="caution">
    <text evidence="2">Lacks conserved residue(s) required for the propagation of feature annotation.</text>
</comment>
<gene>
    <name evidence="5" type="ORF">N7603_02160</name>
</gene>
<evidence type="ECO:0000256" key="1">
    <source>
        <dbReference type="ARBA" id="ARBA00023098"/>
    </source>
</evidence>
<feature type="active site" description="Proton acceptor" evidence="2">
    <location>
        <position position="153"/>
    </location>
</feature>